<dbReference type="Pfam" id="PF00643">
    <property type="entry name" value="zf-B_box"/>
    <property type="match status" value="1"/>
</dbReference>
<dbReference type="Pfam" id="PF13765">
    <property type="entry name" value="PRY"/>
    <property type="match status" value="1"/>
</dbReference>
<reference evidence="8" key="3">
    <citation type="submission" date="2025-08" db="UniProtKB">
        <authorList>
            <consortium name="Ensembl"/>
        </authorList>
    </citation>
    <scope>IDENTIFICATION</scope>
</reference>
<accession>A0A3P8Y9B7</accession>
<keyword evidence="4" id="KW-0175">Coiled coil</keyword>
<dbReference type="Proteomes" id="UP000265140">
    <property type="component" value="Chromosome 9"/>
</dbReference>
<evidence type="ECO:0000259" key="6">
    <source>
        <dbReference type="PROSITE" id="PS50119"/>
    </source>
</evidence>
<evidence type="ECO:0000259" key="7">
    <source>
        <dbReference type="PROSITE" id="PS50188"/>
    </source>
</evidence>
<dbReference type="Pfam" id="PF25600">
    <property type="entry name" value="TRIM_CC"/>
    <property type="match status" value="1"/>
</dbReference>
<evidence type="ECO:0000256" key="4">
    <source>
        <dbReference type="SAM" id="Coils"/>
    </source>
</evidence>
<evidence type="ECO:0000313" key="9">
    <source>
        <dbReference type="Proteomes" id="UP000265140"/>
    </source>
</evidence>
<proteinExistence type="predicted"/>
<dbReference type="InterPro" id="IPR013320">
    <property type="entry name" value="ConA-like_dom_sf"/>
</dbReference>
<keyword evidence="2" id="KW-0862">Zinc</keyword>
<feature type="region of interest" description="Disordered" evidence="5">
    <location>
        <begin position="423"/>
        <end position="449"/>
    </location>
</feature>
<feature type="domain" description="B30.2/SPRY" evidence="7">
    <location>
        <begin position="211"/>
        <end position="406"/>
    </location>
</feature>
<dbReference type="GO" id="GO:0008270">
    <property type="term" value="F:zinc ion binding"/>
    <property type="evidence" value="ECO:0007669"/>
    <property type="project" value="UniProtKB-KW"/>
</dbReference>
<dbReference type="Gene3D" id="2.60.120.920">
    <property type="match status" value="1"/>
</dbReference>
<evidence type="ECO:0000256" key="1">
    <source>
        <dbReference type="ARBA" id="ARBA00022771"/>
    </source>
</evidence>
<feature type="domain" description="B box-type" evidence="6">
    <location>
        <begin position="22"/>
        <end position="63"/>
    </location>
</feature>
<dbReference type="PRINTS" id="PR01407">
    <property type="entry name" value="BUTYPHLNCDUF"/>
</dbReference>
<dbReference type="InterPro" id="IPR003879">
    <property type="entry name" value="Butyrophylin_SPRY"/>
</dbReference>
<dbReference type="GeneTree" id="ENSGT00970000193390"/>
<evidence type="ECO:0000256" key="5">
    <source>
        <dbReference type="SAM" id="MobiDB-lite"/>
    </source>
</evidence>
<dbReference type="PANTHER" id="PTHR24103">
    <property type="entry name" value="E3 UBIQUITIN-PROTEIN LIGASE TRIM"/>
    <property type="match status" value="1"/>
</dbReference>
<keyword evidence="9" id="KW-1185">Reference proteome</keyword>
<feature type="region of interest" description="Disordered" evidence="5">
    <location>
        <begin position="463"/>
        <end position="530"/>
    </location>
</feature>
<dbReference type="InterPro" id="IPR003877">
    <property type="entry name" value="SPRY_dom"/>
</dbReference>
<dbReference type="InterPro" id="IPR000315">
    <property type="entry name" value="Znf_B-box"/>
</dbReference>
<dbReference type="InParanoid" id="A0A3P8Y9B7"/>
<reference evidence="8" key="2">
    <citation type="submission" date="2020-02" db="EMBL/GenBank/DDBJ databases">
        <title>Esox lucius (northern pike) genome, fEsoLuc1, primary haplotype.</title>
        <authorList>
            <person name="Myers G."/>
            <person name="Karagic N."/>
            <person name="Meyer A."/>
            <person name="Pippel M."/>
            <person name="Reichard M."/>
            <person name="Winkler S."/>
            <person name="Tracey A."/>
            <person name="Sims Y."/>
            <person name="Howe K."/>
            <person name="Rhie A."/>
            <person name="Formenti G."/>
            <person name="Durbin R."/>
            <person name="Fedrigo O."/>
            <person name="Jarvis E.D."/>
        </authorList>
    </citation>
    <scope>NUCLEOTIDE SEQUENCE [LARGE SCALE GENOMIC DNA]</scope>
</reference>
<name>A0A3P8Y9B7_ESOLU</name>
<keyword evidence="1 3" id="KW-0863">Zinc-finger</keyword>
<dbReference type="InterPro" id="IPR001870">
    <property type="entry name" value="B30.2/SPRY"/>
</dbReference>
<dbReference type="GeneID" id="105031598"/>
<dbReference type="Ensembl" id="ENSELUT00000021721.3">
    <property type="protein sequence ID" value="ENSELUP00000013194.3"/>
    <property type="gene ID" value="ENSELUG00000013345.3"/>
</dbReference>
<organism evidence="8 9">
    <name type="scientific">Esox lucius</name>
    <name type="common">Northern pike</name>
    <dbReference type="NCBI Taxonomy" id="8010"/>
    <lineage>
        <taxon>Eukaryota</taxon>
        <taxon>Metazoa</taxon>
        <taxon>Chordata</taxon>
        <taxon>Craniata</taxon>
        <taxon>Vertebrata</taxon>
        <taxon>Euteleostomi</taxon>
        <taxon>Actinopterygii</taxon>
        <taxon>Neopterygii</taxon>
        <taxon>Teleostei</taxon>
        <taxon>Protacanthopterygii</taxon>
        <taxon>Esociformes</taxon>
        <taxon>Esocidae</taxon>
        <taxon>Esox</taxon>
    </lineage>
</organism>
<evidence type="ECO:0008006" key="10">
    <source>
        <dbReference type="Google" id="ProtNLM"/>
    </source>
</evidence>
<feature type="compositionally biased region" description="Polar residues" evidence="5">
    <location>
        <begin position="492"/>
        <end position="501"/>
    </location>
</feature>
<sequence length="530" mass="60195">MMALSPDSPAFGSSLLTDPAHRGPDLCPEHGDKWTWFCVDDLEPVCSQCRQSVTHEGHRVYPLQEAVPDCKGELNSSLGKLLGKSRRFEKVAHAFKHASQHNQEQAQQTQRQIKEEIEKLQQFMRGEEEIRLARLREEEEERKRRIKKERNRMRGEMEALEKTIQEVELEIRKEDDISFLKNYKKTVKRMWQSHGQPEKVCGPLIDVASHLSNLRYTVWKDMQQIAPYTPVTLDPNTSCPSLDLSPGLNSVQLGKERNQSQPANPERFDPNPGVLGWEGFSAGIHSWTVEVGESSSWTVGVASQSVRRREEFEACPDEGLWALSLRDRKFRAMTVPRTALNLDWSQPLHRVKVVVDWEEGKVEFSDPVRDTPLFTFTHRFTEALYPYFESTCPKRGLTVLPQRVCLGMNQDPIPAADDGDRILCRGSSEGGQDTTTGSPNKTVSEKIPTTDQIQLREDRSLDKTLNPSSDQTMARLSSGKGKILKSTDRKQISNIRSSGSYHITKDRPLVQLRRTGSRDQVAPLAVTEPQ</sequence>
<evidence type="ECO:0000256" key="3">
    <source>
        <dbReference type="PROSITE-ProRule" id="PRU00024"/>
    </source>
</evidence>
<dbReference type="SUPFAM" id="SSF57845">
    <property type="entry name" value="B-box zinc-binding domain"/>
    <property type="match status" value="1"/>
</dbReference>
<dbReference type="SMART" id="SM00336">
    <property type="entry name" value="BBOX"/>
    <property type="match status" value="1"/>
</dbReference>
<dbReference type="InterPro" id="IPR043136">
    <property type="entry name" value="B30.2/SPRY_sf"/>
</dbReference>
<feature type="compositionally biased region" description="Polar residues" evidence="5">
    <location>
        <begin position="463"/>
        <end position="475"/>
    </location>
</feature>
<reference evidence="8" key="4">
    <citation type="submission" date="2025-09" db="UniProtKB">
        <authorList>
            <consortium name="Ensembl"/>
        </authorList>
    </citation>
    <scope>IDENTIFICATION</scope>
</reference>
<dbReference type="Pfam" id="PF00622">
    <property type="entry name" value="SPRY"/>
    <property type="match status" value="1"/>
</dbReference>
<feature type="region of interest" description="Disordered" evidence="5">
    <location>
        <begin position="240"/>
        <end position="267"/>
    </location>
</feature>
<protein>
    <recommendedName>
        <fullName evidence="10">B30.2/SPRY domain-containing protein</fullName>
    </recommendedName>
</protein>
<dbReference type="OMA" id="CCEEHEE"/>
<dbReference type="Bgee" id="ENSELUG00000013345">
    <property type="expression patterns" value="Expressed in bone element and 2 other cell types or tissues"/>
</dbReference>
<dbReference type="RefSeq" id="XP_019905461.2">
    <property type="nucleotide sequence ID" value="XM_020049902.3"/>
</dbReference>
<dbReference type="SUPFAM" id="SSF49899">
    <property type="entry name" value="Concanavalin A-like lectins/glucanases"/>
    <property type="match status" value="1"/>
</dbReference>
<dbReference type="RefSeq" id="XP_028978163.2">
    <property type="nucleotide sequence ID" value="XM_029122330.2"/>
</dbReference>
<evidence type="ECO:0000313" key="8">
    <source>
        <dbReference type="Ensembl" id="ENSELUP00000013194.3"/>
    </source>
</evidence>
<dbReference type="SMART" id="SM00589">
    <property type="entry name" value="PRY"/>
    <property type="match status" value="1"/>
</dbReference>
<feature type="compositionally biased region" description="Polar residues" evidence="5">
    <location>
        <begin position="430"/>
        <end position="449"/>
    </location>
</feature>
<dbReference type="InterPro" id="IPR006574">
    <property type="entry name" value="PRY"/>
</dbReference>
<evidence type="ECO:0000256" key="2">
    <source>
        <dbReference type="ARBA" id="ARBA00022833"/>
    </source>
</evidence>
<dbReference type="SMART" id="SM00449">
    <property type="entry name" value="SPRY"/>
    <property type="match status" value="1"/>
</dbReference>
<dbReference type="PROSITE" id="PS50119">
    <property type="entry name" value="ZF_BBOX"/>
    <property type="match status" value="1"/>
</dbReference>
<dbReference type="InterPro" id="IPR058030">
    <property type="entry name" value="TRIM8/14/16/25/29/45/65_CC"/>
</dbReference>
<feature type="coiled-coil region" evidence="4">
    <location>
        <begin position="99"/>
        <end position="177"/>
    </location>
</feature>
<dbReference type="AlphaFoldDB" id="A0A3P8Y9B7"/>
<dbReference type="PROSITE" id="PS50188">
    <property type="entry name" value="B302_SPRY"/>
    <property type="match status" value="1"/>
</dbReference>
<keyword evidence="1 3" id="KW-0479">Metal-binding</keyword>
<dbReference type="InterPro" id="IPR050143">
    <property type="entry name" value="TRIM/RBCC"/>
</dbReference>
<reference evidence="9" key="1">
    <citation type="journal article" date="2014" name="PLoS ONE">
        <title>The genome and linkage map of the northern pike (Esox lucius): conserved synteny revealed between the salmonid sister group and the Neoteleostei.</title>
        <authorList>
            <person name="Rondeau E.B."/>
            <person name="Minkley D.R."/>
            <person name="Leong J.S."/>
            <person name="Messmer A.M."/>
            <person name="Jantzen J.R."/>
            <person name="von Schalburg K.R."/>
            <person name="Lemon C."/>
            <person name="Bird N.H."/>
            <person name="Koop B.F."/>
        </authorList>
    </citation>
    <scope>NUCLEOTIDE SEQUENCE</scope>
</reference>
<dbReference type="Gene3D" id="3.30.160.60">
    <property type="entry name" value="Classic Zinc Finger"/>
    <property type="match status" value="1"/>
</dbReference>